<dbReference type="Proteomes" id="UP001597116">
    <property type="component" value="Unassembled WGS sequence"/>
</dbReference>
<keyword evidence="2" id="KW-1185">Reference proteome</keyword>
<protein>
    <submittedName>
        <fullName evidence="1">Uncharacterized protein</fullName>
    </submittedName>
</protein>
<gene>
    <name evidence="1" type="ORF">ACFQ4C_17775</name>
</gene>
<organism evidence="1 2">
    <name type="scientific">Larkinella insperata</name>
    <dbReference type="NCBI Taxonomy" id="332158"/>
    <lineage>
        <taxon>Bacteria</taxon>
        <taxon>Pseudomonadati</taxon>
        <taxon>Bacteroidota</taxon>
        <taxon>Cytophagia</taxon>
        <taxon>Cytophagales</taxon>
        <taxon>Spirosomataceae</taxon>
        <taxon>Larkinella</taxon>
    </lineage>
</organism>
<evidence type="ECO:0000313" key="2">
    <source>
        <dbReference type="Proteomes" id="UP001597116"/>
    </source>
</evidence>
<dbReference type="EMBL" id="JBHTLP010000011">
    <property type="protein sequence ID" value="MFD1142980.1"/>
    <property type="molecule type" value="Genomic_DNA"/>
</dbReference>
<name>A0ABW3QD56_9BACT</name>
<sequence length="175" mass="20586">MILIVDGTLHGVGWANFTCPVSDPIAAFDLITSYAARGFRINHARLFERGIQIDLPADVFNPHSEHCPFESLRWEWEQVLRERPISPSKLHRQVYINWNRRLVRYYDRQINLVIEGILRLEYQIRQSTPPSTNGLEQVASERQKFLLQSRYARVQSLETLRQKTVRNLRDLEASR</sequence>
<dbReference type="RefSeq" id="WP_265990797.1">
    <property type="nucleotide sequence ID" value="NZ_CP110973.1"/>
</dbReference>
<proteinExistence type="predicted"/>
<evidence type="ECO:0000313" key="1">
    <source>
        <dbReference type="EMBL" id="MFD1142980.1"/>
    </source>
</evidence>
<comment type="caution">
    <text evidence="1">The sequence shown here is derived from an EMBL/GenBank/DDBJ whole genome shotgun (WGS) entry which is preliminary data.</text>
</comment>
<reference evidence="2" key="1">
    <citation type="journal article" date="2019" name="Int. J. Syst. Evol. Microbiol.">
        <title>The Global Catalogue of Microorganisms (GCM) 10K type strain sequencing project: providing services to taxonomists for standard genome sequencing and annotation.</title>
        <authorList>
            <consortium name="The Broad Institute Genomics Platform"/>
            <consortium name="The Broad Institute Genome Sequencing Center for Infectious Disease"/>
            <person name="Wu L."/>
            <person name="Ma J."/>
        </authorList>
    </citation>
    <scope>NUCLEOTIDE SEQUENCE [LARGE SCALE GENOMIC DNA]</scope>
    <source>
        <strain evidence="2">CCUG 55608</strain>
    </source>
</reference>
<accession>A0ABW3QD56</accession>